<reference evidence="19 20" key="1">
    <citation type="submission" date="2024-08" db="EMBL/GenBank/DDBJ databases">
        <authorList>
            <person name="Lu H."/>
        </authorList>
    </citation>
    <scope>NUCLEOTIDE SEQUENCE [LARGE SCALE GENOMIC DNA]</scope>
    <source>
        <strain evidence="19 20">BYS87W</strain>
    </source>
</reference>
<evidence type="ECO:0000256" key="7">
    <source>
        <dbReference type="ARBA" id="ARBA00022692"/>
    </source>
</evidence>
<dbReference type="CDD" id="cd00130">
    <property type="entry name" value="PAS"/>
    <property type="match status" value="1"/>
</dbReference>
<evidence type="ECO:0000256" key="2">
    <source>
        <dbReference type="ARBA" id="ARBA00004651"/>
    </source>
</evidence>
<dbReference type="SMART" id="SM00448">
    <property type="entry name" value="REC"/>
    <property type="match status" value="1"/>
</dbReference>
<dbReference type="InterPro" id="IPR003661">
    <property type="entry name" value="HisK_dim/P_dom"/>
</dbReference>
<name>A0ABW7GUR8_9BURK</name>
<dbReference type="Pfam" id="PF00072">
    <property type="entry name" value="Response_reg"/>
    <property type="match status" value="1"/>
</dbReference>
<dbReference type="CDD" id="cd00082">
    <property type="entry name" value="HisKA"/>
    <property type="match status" value="1"/>
</dbReference>
<dbReference type="RefSeq" id="WP_394381180.1">
    <property type="nucleotide sequence ID" value="NZ_JBIGIB010000001.1"/>
</dbReference>
<keyword evidence="5 11" id="KW-0597">Phosphoprotein</keyword>
<dbReference type="InterPro" id="IPR005467">
    <property type="entry name" value="His_kinase_dom"/>
</dbReference>
<dbReference type="Proteomes" id="UP001606303">
    <property type="component" value="Unassembled WGS sequence"/>
</dbReference>
<evidence type="ECO:0000256" key="12">
    <source>
        <dbReference type="SAM" id="MobiDB-lite"/>
    </source>
</evidence>
<feature type="domain" description="CHASE" evidence="18">
    <location>
        <begin position="334"/>
        <end position="426"/>
    </location>
</feature>
<evidence type="ECO:0000259" key="15">
    <source>
        <dbReference type="PROSITE" id="PS50110"/>
    </source>
</evidence>
<evidence type="ECO:0000256" key="13">
    <source>
        <dbReference type="SAM" id="Phobius"/>
    </source>
</evidence>
<evidence type="ECO:0000313" key="19">
    <source>
        <dbReference type="EMBL" id="MFG6465534.1"/>
    </source>
</evidence>
<evidence type="ECO:0000256" key="6">
    <source>
        <dbReference type="ARBA" id="ARBA00022679"/>
    </source>
</evidence>
<evidence type="ECO:0000313" key="20">
    <source>
        <dbReference type="Proteomes" id="UP001606303"/>
    </source>
</evidence>
<dbReference type="InterPro" id="IPR013767">
    <property type="entry name" value="PAS_fold"/>
</dbReference>
<feature type="domain" description="Response regulatory" evidence="15">
    <location>
        <begin position="953"/>
        <end position="1068"/>
    </location>
</feature>
<dbReference type="Pfam" id="PF05231">
    <property type="entry name" value="MASE1"/>
    <property type="match status" value="1"/>
</dbReference>
<dbReference type="Gene3D" id="3.30.565.10">
    <property type="entry name" value="Histidine kinase-like ATPase, C-terminal domain"/>
    <property type="match status" value="1"/>
</dbReference>
<feature type="region of interest" description="Disordered" evidence="12">
    <location>
        <begin position="918"/>
        <end position="947"/>
    </location>
</feature>
<feature type="modified residue" description="4-aspartylphosphate" evidence="11">
    <location>
        <position position="1003"/>
    </location>
</feature>
<dbReference type="InterPro" id="IPR003594">
    <property type="entry name" value="HATPase_dom"/>
</dbReference>
<dbReference type="SMART" id="SM00388">
    <property type="entry name" value="HisKA"/>
    <property type="match status" value="1"/>
</dbReference>
<feature type="transmembrane region" description="Helical" evidence="13">
    <location>
        <begin position="48"/>
        <end position="67"/>
    </location>
</feature>
<proteinExistence type="predicted"/>
<keyword evidence="4" id="KW-1003">Cell membrane</keyword>
<dbReference type="Gene3D" id="3.30.450.350">
    <property type="entry name" value="CHASE domain"/>
    <property type="match status" value="1"/>
</dbReference>
<feature type="domain" description="PAC" evidence="17">
    <location>
        <begin position="627"/>
        <end position="679"/>
    </location>
</feature>
<feature type="transmembrane region" description="Helical" evidence="13">
    <location>
        <begin position="198"/>
        <end position="219"/>
    </location>
</feature>
<dbReference type="NCBIfam" id="TIGR00229">
    <property type="entry name" value="sensory_box"/>
    <property type="match status" value="1"/>
</dbReference>
<dbReference type="Pfam" id="PF00512">
    <property type="entry name" value="HisKA"/>
    <property type="match status" value="1"/>
</dbReference>
<dbReference type="InterPro" id="IPR036097">
    <property type="entry name" value="HisK_dim/P_sf"/>
</dbReference>
<feature type="domain" description="PAS" evidence="16">
    <location>
        <begin position="553"/>
        <end position="623"/>
    </location>
</feature>
<dbReference type="CDD" id="cd00156">
    <property type="entry name" value="REC"/>
    <property type="match status" value="1"/>
</dbReference>
<comment type="caution">
    <text evidence="19">The sequence shown here is derived from an EMBL/GenBank/DDBJ whole genome shotgun (WGS) entry which is preliminary data.</text>
</comment>
<keyword evidence="7 13" id="KW-0812">Transmembrane</keyword>
<evidence type="ECO:0000256" key="5">
    <source>
        <dbReference type="ARBA" id="ARBA00022553"/>
    </source>
</evidence>
<dbReference type="SUPFAM" id="SSF55874">
    <property type="entry name" value="ATPase domain of HSP90 chaperone/DNA topoisomerase II/histidine kinase"/>
    <property type="match status" value="1"/>
</dbReference>
<evidence type="ECO:0000259" key="17">
    <source>
        <dbReference type="PROSITE" id="PS50113"/>
    </source>
</evidence>
<dbReference type="EMBL" id="JBIGIB010000001">
    <property type="protein sequence ID" value="MFG6465534.1"/>
    <property type="molecule type" value="Genomic_DNA"/>
</dbReference>
<dbReference type="Gene3D" id="1.10.287.130">
    <property type="match status" value="1"/>
</dbReference>
<keyword evidence="20" id="KW-1185">Reference proteome</keyword>
<feature type="transmembrane region" description="Helical" evidence="13">
    <location>
        <begin position="17"/>
        <end position="36"/>
    </location>
</feature>
<keyword evidence="10 13" id="KW-0472">Membrane</keyword>
<feature type="domain" description="Histidine kinase" evidence="14">
    <location>
        <begin position="696"/>
        <end position="915"/>
    </location>
</feature>
<protein>
    <recommendedName>
        <fullName evidence="3">histidine kinase</fullName>
        <ecNumber evidence="3">2.7.13.3</ecNumber>
    </recommendedName>
</protein>
<dbReference type="PROSITE" id="PS50110">
    <property type="entry name" value="RESPONSE_REGULATORY"/>
    <property type="match status" value="1"/>
</dbReference>
<dbReference type="PROSITE" id="PS50839">
    <property type="entry name" value="CHASE"/>
    <property type="match status" value="1"/>
</dbReference>
<dbReference type="Gene3D" id="3.30.450.20">
    <property type="entry name" value="PAS domain"/>
    <property type="match status" value="1"/>
</dbReference>
<keyword evidence="6" id="KW-0808">Transferase</keyword>
<gene>
    <name evidence="19" type="ORF">ACG01O_02815</name>
</gene>
<dbReference type="InterPro" id="IPR004358">
    <property type="entry name" value="Sig_transdc_His_kin-like_C"/>
</dbReference>
<feature type="transmembrane region" description="Helical" evidence="13">
    <location>
        <begin position="498"/>
        <end position="518"/>
    </location>
</feature>
<accession>A0ABW7GUR8</accession>
<dbReference type="InterPro" id="IPR036890">
    <property type="entry name" value="HATPase_C_sf"/>
</dbReference>
<sequence length="1078" mass="115351">MNLESRPWASGAGMGRYLALSAGITLVYYLLGRLGLLMVLPPYQVAPIYPAAGWGLAVLLVGGLRYLPAVGLGSFVVQVTSMSGLAVPVELVAAAIAVGASAQAAAGTWLMRRWCGRPLVLASPREVAAYLAAVALAGLISPTWATLVLKGANAISTSQMAVVWTVWATGDLMGVLIATPITLALIGHPRSAWASRRLSVGLPMLATTLLVGLGVAATVEWDRQSNRADFTREATTAAQGFAARLREPLMALEATHGLVKVVPRPTRDQFVKATEGFLQGDTPLLALGQTLRVARSDLTKFNAAARTDAFPGGLQARDRLRAGDLRPPPEEDLYVIRLIEPLSRNAPALGINVRTIPGAKAAIETAAQRGQAVASAGFQLSQDREAALGVVVYQPLYRAGQPPSEAALDGVVFATLRPDILLARLSASWPPYLGACLVDLEPSAAYTRLAGRPGCEALVRTADAPFPVVTLPLEFGGRRWELRMHDLPGMAPTAGRSWAFALVGLLATAMVGALLLLMSGRTLHVEAMVRERTAALARETANRAEGEQALTRSEQRFRSIFETAPIGIAFTDLNGAFQEVNPQFCHLVGYAAEALMGRRSIEVTHPDDRQEDVRLGRRLTRGEIPFYRRLKRYVRPDGHVVHARVLVSLLRGPDGRPHRLVGVVEDITDQLRIEELDRARAAAEAANQAKNDFLSRMSHELRTPMNAILGFAQLMQMDLTEPLPPAQRNRAQQIGHAGWHLLEMINDTLDLSRIESGSLRLTLGPLELPTLLARSLALVQGQAAERGISLHQHVADGATRITGDATRVTQILTNLLSNAVKYNRPGGSVRIDASRPEPGWVEVAVTDTGLGLTEEQREALFQPFNRLGREQSNLPGTGIGLVISQRLAEMMGGSLRAEANGGPGARFVVRLPEAAASGPVSSAPPLDAPAPPAWQPPAPPATGTSAQAAGPHRVLYIEDNPLNADVIRGMLAQRGDVVLEVATTAEAGLKALQSQPPALLLLDWQLPDGDGLTVLNTLQARQVRMPVVVLSANAQPEQLAQARAAGAWHYLTKPLDIQALQALVDQLLAGRAEPERAK</sequence>
<dbReference type="SUPFAM" id="SSF55785">
    <property type="entry name" value="PYP-like sensor domain (PAS domain)"/>
    <property type="match status" value="1"/>
</dbReference>
<feature type="compositionally biased region" description="Pro residues" evidence="12">
    <location>
        <begin position="926"/>
        <end position="940"/>
    </location>
</feature>
<dbReference type="InterPro" id="IPR035965">
    <property type="entry name" value="PAS-like_dom_sf"/>
</dbReference>
<evidence type="ECO:0000256" key="4">
    <source>
        <dbReference type="ARBA" id="ARBA00022475"/>
    </source>
</evidence>
<comment type="catalytic activity">
    <reaction evidence="1">
        <text>ATP + protein L-histidine = ADP + protein N-phospho-L-histidine.</text>
        <dbReference type="EC" id="2.7.13.3"/>
    </reaction>
</comment>
<dbReference type="InterPro" id="IPR006189">
    <property type="entry name" value="CHASE_dom"/>
</dbReference>
<dbReference type="SMART" id="SM00091">
    <property type="entry name" value="PAS"/>
    <property type="match status" value="1"/>
</dbReference>
<dbReference type="PANTHER" id="PTHR43047">
    <property type="entry name" value="TWO-COMPONENT HISTIDINE PROTEIN KINASE"/>
    <property type="match status" value="1"/>
</dbReference>
<evidence type="ECO:0000256" key="10">
    <source>
        <dbReference type="ARBA" id="ARBA00023136"/>
    </source>
</evidence>
<evidence type="ECO:0000259" key="18">
    <source>
        <dbReference type="PROSITE" id="PS50839"/>
    </source>
</evidence>
<dbReference type="InterPro" id="IPR011006">
    <property type="entry name" value="CheY-like_superfamily"/>
</dbReference>
<evidence type="ECO:0000256" key="8">
    <source>
        <dbReference type="ARBA" id="ARBA00022777"/>
    </source>
</evidence>
<evidence type="ECO:0000259" key="16">
    <source>
        <dbReference type="PROSITE" id="PS50112"/>
    </source>
</evidence>
<dbReference type="PROSITE" id="PS50112">
    <property type="entry name" value="PAS"/>
    <property type="match status" value="1"/>
</dbReference>
<evidence type="ECO:0000256" key="11">
    <source>
        <dbReference type="PROSITE-ProRule" id="PRU00169"/>
    </source>
</evidence>
<dbReference type="InterPro" id="IPR007895">
    <property type="entry name" value="MASE1"/>
</dbReference>
<organism evidence="19 20">
    <name type="scientific">Pelomonas baiyunensis</name>
    <dbReference type="NCBI Taxonomy" id="3299026"/>
    <lineage>
        <taxon>Bacteria</taxon>
        <taxon>Pseudomonadati</taxon>
        <taxon>Pseudomonadota</taxon>
        <taxon>Betaproteobacteria</taxon>
        <taxon>Burkholderiales</taxon>
        <taxon>Sphaerotilaceae</taxon>
        <taxon>Roseateles</taxon>
    </lineage>
</organism>
<dbReference type="PANTHER" id="PTHR43047:SF72">
    <property type="entry name" value="OSMOSENSING HISTIDINE PROTEIN KINASE SLN1"/>
    <property type="match status" value="1"/>
</dbReference>
<evidence type="ECO:0000256" key="1">
    <source>
        <dbReference type="ARBA" id="ARBA00000085"/>
    </source>
</evidence>
<dbReference type="InterPro" id="IPR001610">
    <property type="entry name" value="PAC"/>
</dbReference>
<comment type="subcellular location">
    <subcellularLocation>
        <location evidence="2">Cell membrane</location>
        <topology evidence="2">Multi-pass membrane protein</topology>
    </subcellularLocation>
</comment>
<dbReference type="EC" id="2.7.13.3" evidence="3"/>
<dbReference type="PROSITE" id="PS50109">
    <property type="entry name" value="HIS_KIN"/>
    <property type="match status" value="1"/>
</dbReference>
<dbReference type="InterPro" id="IPR000700">
    <property type="entry name" value="PAS-assoc_C"/>
</dbReference>
<dbReference type="SUPFAM" id="SSF52172">
    <property type="entry name" value="CheY-like"/>
    <property type="match status" value="1"/>
</dbReference>
<keyword evidence="8" id="KW-0418">Kinase</keyword>
<dbReference type="SUPFAM" id="SSF47384">
    <property type="entry name" value="Homodimeric domain of signal transducing histidine kinase"/>
    <property type="match status" value="1"/>
</dbReference>
<dbReference type="InterPro" id="IPR042240">
    <property type="entry name" value="CHASE_sf"/>
</dbReference>
<dbReference type="Gene3D" id="3.40.50.2300">
    <property type="match status" value="1"/>
</dbReference>
<keyword evidence="9 13" id="KW-1133">Transmembrane helix</keyword>
<dbReference type="Pfam" id="PF03924">
    <property type="entry name" value="CHASE"/>
    <property type="match status" value="1"/>
</dbReference>
<evidence type="ECO:0000256" key="3">
    <source>
        <dbReference type="ARBA" id="ARBA00012438"/>
    </source>
</evidence>
<dbReference type="SMART" id="SM00387">
    <property type="entry name" value="HATPase_c"/>
    <property type="match status" value="1"/>
</dbReference>
<dbReference type="InterPro" id="IPR000014">
    <property type="entry name" value="PAS"/>
</dbReference>
<feature type="transmembrane region" description="Helical" evidence="13">
    <location>
        <begin position="87"/>
        <end position="106"/>
    </location>
</feature>
<dbReference type="PROSITE" id="PS50113">
    <property type="entry name" value="PAC"/>
    <property type="match status" value="1"/>
</dbReference>
<evidence type="ECO:0000256" key="9">
    <source>
        <dbReference type="ARBA" id="ARBA00022989"/>
    </source>
</evidence>
<dbReference type="Pfam" id="PF00989">
    <property type="entry name" value="PAS"/>
    <property type="match status" value="1"/>
</dbReference>
<dbReference type="SMART" id="SM00086">
    <property type="entry name" value="PAC"/>
    <property type="match status" value="1"/>
</dbReference>
<feature type="transmembrane region" description="Helical" evidence="13">
    <location>
        <begin position="161"/>
        <end position="186"/>
    </location>
</feature>
<dbReference type="SMART" id="SM01079">
    <property type="entry name" value="CHASE"/>
    <property type="match status" value="1"/>
</dbReference>
<feature type="transmembrane region" description="Helical" evidence="13">
    <location>
        <begin position="127"/>
        <end position="149"/>
    </location>
</feature>
<evidence type="ECO:0000259" key="14">
    <source>
        <dbReference type="PROSITE" id="PS50109"/>
    </source>
</evidence>
<dbReference type="InterPro" id="IPR001789">
    <property type="entry name" value="Sig_transdc_resp-reg_receiver"/>
</dbReference>
<dbReference type="PRINTS" id="PR00344">
    <property type="entry name" value="BCTRLSENSOR"/>
</dbReference>
<dbReference type="Pfam" id="PF02518">
    <property type="entry name" value="HATPase_c"/>
    <property type="match status" value="1"/>
</dbReference>